<dbReference type="AlphaFoldDB" id="A0A238ZE35"/>
<evidence type="ECO:0000313" key="1">
    <source>
        <dbReference type="EMBL" id="SNR80944.1"/>
    </source>
</evidence>
<sequence>MKLNPIQVSYQFSTPAYNSSVPRAFSLVSKFFIPAACARGNQSRAIHCASSGQGPRKFAGPHPGVLHPGEDQQYLLVAVSKVGNAGRSFH</sequence>
<name>A0A238ZE35_9BACT</name>
<protein>
    <submittedName>
        <fullName evidence="1">Uncharacterized protein</fullName>
    </submittedName>
</protein>
<keyword evidence="2" id="KW-1185">Reference proteome</keyword>
<reference evidence="2" key="1">
    <citation type="submission" date="2017-06" db="EMBL/GenBank/DDBJ databases">
        <authorList>
            <person name="Varghese N."/>
            <person name="Submissions S."/>
        </authorList>
    </citation>
    <scope>NUCLEOTIDE SEQUENCE [LARGE SCALE GENOMIC DNA]</scope>
    <source>
        <strain evidence="2">DSM 28041</strain>
    </source>
</reference>
<organism evidence="1 2">
    <name type="scientific">Hymenobacter mucosus</name>
    <dbReference type="NCBI Taxonomy" id="1411120"/>
    <lineage>
        <taxon>Bacteria</taxon>
        <taxon>Pseudomonadati</taxon>
        <taxon>Bacteroidota</taxon>
        <taxon>Cytophagia</taxon>
        <taxon>Cytophagales</taxon>
        <taxon>Hymenobacteraceae</taxon>
        <taxon>Hymenobacter</taxon>
    </lineage>
</organism>
<dbReference type="Proteomes" id="UP000198310">
    <property type="component" value="Unassembled WGS sequence"/>
</dbReference>
<dbReference type="EMBL" id="FZNS01000007">
    <property type="protein sequence ID" value="SNR80944.1"/>
    <property type="molecule type" value="Genomic_DNA"/>
</dbReference>
<accession>A0A238ZE35</accession>
<proteinExistence type="predicted"/>
<evidence type="ECO:0000313" key="2">
    <source>
        <dbReference type="Proteomes" id="UP000198310"/>
    </source>
</evidence>
<gene>
    <name evidence="1" type="ORF">SAMN06269173_107105</name>
</gene>